<dbReference type="InterPro" id="IPR021398">
    <property type="entry name" value="DUF3037"/>
</dbReference>
<organism evidence="1 2">
    <name type="scientific">Deinococcus seoulensis</name>
    <dbReference type="NCBI Taxonomy" id="1837379"/>
    <lineage>
        <taxon>Bacteria</taxon>
        <taxon>Thermotogati</taxon>
        <taxon>Deinococcota</taxon>
        <taxon>Deinococci</taxon>
        <taxon>Deinococcales</taxon>
        <taxon>Deinococcaceae</taxon>
        <taxon>Deinococcus</taxon>
    </lineage>
</organism>
<evidence type="ECO:0000313" key="2">
    <source>
        <dbReference type="Proteomes" id="UP000634308"/>
    </source>
</evidence>
<keyword evidence="2" id="KW-1185">Reference proteome</keyword>
<dbReference type="Proteomes" id="UP000634308">
    <property type="component" value="Unassembled WGS sequence"/>
</dbReference>
<evidence type="ECO:0000313" key="1">
    <source>
        <dbReference type="EMBL" id="GGR68366.1"/>
    </source>
</evidence>
<dbReference type="RefSeq" id="WP_268243924.1">
    <property type="nucleotide sequence ID" value="NZ_BMQM01000027.1"/>
</dbReference>
<protein>
    <recommendedName>
        <fullName evidence="3">DUF3037 domain-containing protein</fullName>
    </recommendedName>
</protein>
<name>A0ABQ2RUV2_9DEIO</name>
<gene>
    <name evidence="1" type="ORF">GCM10008959_33110</name>
</gene>
<reference evidence="2" key="1">
    <citation type="journal article" date="2019" name="Int. J. Syst. Evol. Microbiol.">
        <title>The Global Catalogue of Microorganisms (GCM) 10K type strain sequencing project: providing services to taxonomists for standard genome sequencing and annotation.</title>
        <authorList>
            <consortium name="The Broad Institute Genomics Platform"/>
            <consortium name="The Broad Institute Genome Sequencing Center for Infectious Disease"/>
            <person name="Wu L."/>
            <person name="Ma J."/>
        </authorList>
    </citation>
    <scope>NUCLEOTIDE SEQUENCE [LARGE SCALE GENOMIC DNA]</scope>
    <source>
        <strain evidence="2">JCM 31404</strain>
    </source>
</reference>
<accession>A0ABQ2RUV2</accession>
<evidence type="ECO:0008006" key="3">
    <source>
        <dbReference type="Google" id="ProtNLM"/>
    </source>
</evidence>
<dbReference type="Pfam" id="PF11236">
    <property type="entry name" value="DUF3037"/>
    <property type="match status" value="1"/>
</dbReference>
<sequence>MNRQTDNDCKTVTQGRTLYSVIRYVPNILREEFVNVGVLVVSPGQNWHGLRALSSFGEGSRVKLLPGGDGAFVRHAVKALSGALTRYSEYEWTEERFRDFTVAYAANNLQLTAPRPAAVSDAAGLLQMLFTQLVEDVRAERTAPQRGRTVIRDEVRSVFNQSGLFRLGLKEDYILPVRSEPVVDLAYQNGVWHCYQAVAFDVDRRKASSQVNAFRQTVTDARRADDPLLAQGRFTVFTNNRGDNELRDDLLGLLQEESIEVLDVRDALTEASKIAHDLRSHDLIPRPQA</sequence>
<dbReference type="EMBL" id="BMQM01000027">
    <property type="protein sequence ID" value="GGR68366.1"/>
    <property type="molecule type" value="Genomic_DNA"/>
</dbReference>
<proteinExistence type="predicted"/>
<comment type="caution">
    <text evidence="1">The sequence shown here is derived from an EMBL/GenBank/DDBJ whole genome shotgun (WGS) entry which is preliminary data.</text>
</comment>